<dbReference type="NCBIfam" id="TIGR00229">
    <property type="entry name" value="sensory_box"/>
    <property type="match status" value="1"/>
</dbReference>
<dbReference type="RefSeq" id="WP_309540966.1">
    <property type="nucleotide sequence ID" value="NZ_CP133659.1"/>
</dbReference>
<dbReference type="InterPro" id="IPR004089">
    <property type="entry name" value="MCPsignal_dom"/>
</dbReference>
<keyword evidence="2" id="KW-0597">Phosphoprotein</keyword>
<dbReference type="Gene3D" id="1.10.287.950">
    <property type="entry name" value="Methyl-accepting chemotaxis protein"/>
    <property type="match status" value="1"/>
</dbReference>
<dbReference type="Pfam" id="PF00015">
    <property type="entry name" value="MCPsignal"/>
    <property type="match status" value="1"/>
</dbReference>
<dbReference type="CDD" id="cd12912">
    <property type="entry name" value="PDC2_MCP_like"/>
    <property type="match status" value="1"/>
</dbReference>
<dbReference type="Proteomes" id="UP001180616">
    <property type="component" value="Chromosome"/>
</dbReference>
<dbReference type="InterPro" id="IPR000700">
    <property type="entry name" value="PAS-assoc_C"/>
</dbReference>
<evidence type="ECO:0000259" key="14">
    <source>
        <dbReference type="PROSITE" id="PS50885"/>
    </source>
</evidence>
<dbReference type="InterPro" id="IPR033462">
    <property type="entry name" value="Cache_3-Cache_2"/>
</dbReference>
<keyword evidence="6" id="KW-0067">ATP-binding</keyword>
<keyword evidence="8 10" id="KW-0807">Transducer</keyword>
<comment type="subcellular location">
    <subcellularLocation>
        <location evidence="1">Membrane</location>
    </subcellularLocation>
</comment>
<evidence type="ECO:0000256" key="8">
    <source>
        <dbReference type="ARBA" id="ARBA00023224"/>
    </source>
</evidence>
<reference evidence="15" key="1">
    <citation type="submission" date="2023-09" db="EMBL/GenBank/DDBJ databases">
        <authorList>
            <consortium name="CW5 consortium"/>
            <person name="Lu C.-W."/>
        </authorList>
    </citation>
    <scope>NUCLEOTIDE SEQUENCE</scope>
    <source>
        <strain evidence="15">KPS</strain>
    </source>
</reference>
<dbReference type="SMART" id="SM00304">
    <property type="entry name" value="HAMP"/>
    <property type="match status" value="2"/>
</dbReference>
<keyword evidence="3" id="KW-0808">Transferase</keyword>
<organism evidence="15 16">
    <name type="scientific">Nitratidesulfovibrio liaohensis</name>
    <dbReference type="NCBI Taxonomy" id="2604158"/>
    <lineage>
        <taxon>Bacteria</taxon>
        <taxon>Pseudomonadati</taxon>
        <taxon>Thermodesulfobacteriota</taxon>
        <taxon>Desulfovibrionia</taxon>
        <taxon>Desulfovibrionales</taxon>
        <taxon>Desulfovibrionaceae</taxon>
        <taxon>Nitratidesulfovibrio</taxon>
    </lineage>
</organism>
<evidence type="ECO:0000256" key="9">
    <source>
        <dbReference type="ARBA" id="ARBA00029447"/>
    </source>
</evidence>
<feature type="domain" description="HAMP" evidence="14">
    <location>
        <begin position="358"/>
        <end position="410"/>
    </location>
</feature>
<name>A0ABY9R0B9_9BACT</name>
<dbReference type="InterPro" id="IPR000014">
    <property type="entry name" value="PAS"/>
</dbReference>
<dbReference type="SUPFAM" id="SSF103190">
    <property type="entry name" value="Sensory domain-like"/>
    <property type="match status" value="1"/>
</dbReference>
<accession>A0ABY9R0B9</accession>
<comment type="similarity">
    <text evidence="9">Belongs to the methyl-accepting chemotaxis (MCP) protein family.</text>
</comment>
<evidence type="ECO:0000313" key="16">
    <source>
        <dbReference type="Proteomes" id="UP001180616"/>
    </source>
</evidence>
<keyword evidence="16" id="KW-1185">Reference proteome</keyword>
<protein>
    <submittedName>
        <fullName evidence="15">Cache 3/Cache 2 fusion domain-containing protein</fullName>
    </submittedName>
</protein>
<dbReference type="Pfam" id="PF08448">
    <property type="entry name" value="PAS_4"/>
    <property type="match status" value="1"/>
</dbReference>
<dbReference type="PROSITE" id="PS50885">
    <property type="entry name" value="HAMP"/>
    <property type="match status" value="1"/>
</dbReference>
<dbReference type="SUPFAM" id="SSF158472">
    <property type="entry name" value="HAMP domain-like"/>
    <property type="match status" value="1"/>
</dbReference>
<feature type="domain" description="Methyl-accepting transducer" evidence="12">
    <location>
        <begin position="552"/>
        <end position="788"/>
    </location>
</feature>
<dbReference type="EMBL" id="CP133659">
    <property type="protein sequence ID" value="WMW64909.1"/>
    <property type="molecule type" value="Genomic_DNA"/>
</dbReference>
<evidence type="ECO:0000313" key="15">
    <source>
        <dbReference type="EMBL" id="WMW64909.1"/>
    </source>
</evidence>
<gene>
    <name evidence="15" type="ORF">KPS_002984</name>
</gene>
<dbReference type="InterPro" id="IPR035965">
    <property type="entry name" value="PAS-like_dom_sf"/>
</dbReference>
<keyword evidence="11" id="KW-0812">Transmembrane</keyword>
<keyword evidence="11" id="KW-0472">Membrane</keyword>
<feature type="transmembrane region" description="Helical" evidence="11">
    <location>
        <begin position="334"/>
        <end position="357"/>
    </location>
</feature>
<dbReference type="InterPro" id="IPR029151">
    <property type="entry name" value="Sensor-like_sf"/>
</dbReference>
<proteinExistence type="inferred from homology"/>
<evidence type="ECO:0000256" key="6">
    <source>
        <dbReference type="ARBA" id="ARBA00022840"/>
    </source>
</evidence>
<keyword evidence="5" id="KW-0418">Kinase</keyword>
<dbReference type="PANTHER" id="PTHR32089:SF112">
    <property type="entry name" value="LYSOZYME-LIKE PROTEIN-RELATED"/>
    <property type="match status" value="1"/>
</dbReference>
<dbReference type="SUPFAM" id="SSF55785">
    <property type="entry name" value="PYP-like sensor domain (PAS domain)"/>
    <property type="match status" value="1"/>
</dbReference>
<keyword evidence="4" id="KW-0547">Nucleotide-binding</keyword>
<evidence type="ECO:0000256" key="7">
    <source>
        <dbReference type="ARBA" id="ARBA00023012"/>
    </source>
</evidence>
<evidence type="ECO:0000256" key="3">
    <source>
        <dbReference type="ARBA" id="ARBA00022679"/>
    </source>
</evidence>
<evidence type="ECO:0000259" key="12">
    <source>
        <dbReference type="PROSITE" id="PS50111"/>
    </source>
</evidence>
<dbReference type="PROSITE" id="PS50113">
    <property type="entry name" value="PAC"/>
    <property type="match status" value="1"/>
</dbReference>
<dbReference type="InterPro" id="IPR013656">
    <property type="entry name" value="PAS_4"/>
</dbReference>
<evidence type="ECO:0000256" key="1">
    <source>
        <dbReference type="ARBA" id="ARBA00004370"/>
    </source>
</evidence>
<evidence type="ECO:0000256" key="10">
    <source>
        <dbReference type="PROSITE-ProRule" id="PRU00284"/>
    </source>
</evidence>
<dbReference type="Pfam" id="PF00672">
    <property type="entry name" value="HAMP"/>
    <property type="match status" value="1"/>
</dbReference>
<dbReference type="CDD" id="cd00130">
    <property type="entry name" value="PAS"/>
    <property type="match status" value="1"/>
</dbReference>
<evidence type="ECO:0000259" key="13">
    <source>
        <dbReference type="PROSITE" id="PS50113"/>
    </source>
</evidence>
<dbReference type="PANTHER" id="PTHR32089">
    <property type="entry name" value="METHYL-ACCEPTING CHEMOTAXIS PROTEIN MCPB"/>
    <property type="match status" value="1"/>
</dbReference>
<evidence type="ECO:0000256" key="11">
    <source>
        <dbReference type="SAM" id="Phobius"/>
    </source>
</evidence>
<dbReference type="CDD" id="cd11386">
    <property type="entry name" value="MCP_signal"/>
    <property type="match status" value="1"/>
</dbReference>
<dbReference type="Gene3D" id="6.10.340.10">
    <property type="match status" value="1"/>
</dbReference>
<dbReference type="Gene3D" id="3.30.450.20">
    <property type="entry name" value="PAS domain"/>
    <property type="match status" value="2"/>
</dbReference>
<dbReference type="CDD" id="cd06225">
    <property type="entry name" value="HAMP"/>
    <property type="match status" value="1"/>
</dbReference>
<dbReference type="InterPro" id="IPR003660">
    <property type="entry name" value="HAMP_dom"/>
</dbReference>
<dbReference type="Pfam" id="PF17201">
    <property type="entry name" value="Cache_3-Cache_2"/>
    <property type="match status" value="1"/>
</dbReference>
<sequence>MLSTLSFRTKLIAGSLAMVLVTMTAMLVTSLVDARRGYLAQGRASLRNVSQILMESARFQDTLNRNKIGSDLKLMQLQFGLAGFPIPEIFMEVEADLRDADTGQTTGATLPGFKLGSTYLHQSTDLVDRIRDLAGVGASVLQLHEGRLVRVSSSVADPSGSARWTFLGKGHPVTTAVLSGNGFTGMLKVGGEWNLAAYAPVKGMDGSEILGAVEVARPLLTPEFAAAVVRHNVGGKGYSFAFDGAGTILIHPDPAMVGRNVFDLPWGAALKPDGGAQARNATAVRTDAGGSRVLAYTIGGEEYEACADHYAPLGVTFVTTVSRADLMQGVSERLWHGAAIAAAVALPVAALVIWLMVRQLMVPMQRLATLAQQVARGNFDYTFDYAADDTIGATVRAVQAMVGELRMRLGFSQGVLDGVVVPCVVVDLANNITHVNAEALSVLRRGGAPTEWLGRQLGELVYGSAADAARPVLTRRSMERRDRVAEDVVLDPQANGREVVLHMVATPIYDLDGELMGAISLWVDLTHERAQHARLDAQNAVIAATAREAEDIARRVASSAHELAEQVAHSSEGAARQLARVDEVTAAMDRMNETVAEVGRRAALAVDMAASTMQVAEDGRDVVRASMDVMHKVHGQVERLQENVAELGREAEGIGQIMGVISDIADQTNLLALNAAIEAARAGDAGRGFAVVADEVRKLAEKTMSATGQVGERIRAIQRATRGFVDSTATVAGAVRESDALATRSGGALDDILARIGDSGGEVRAIAAMAEAQARGGEDVGRAVAEVDAIARETAQGMAESAHAVAGLSRLAGELQHVMDGMACDGDGATHCDDSESQA</sequence>
<dbReference type="SMART" id="SM00283">
    <property type="entry name" value="MA"/>
    <property type="match status" value="1"/>
</dbReference>
<evidence type="ECO:0000256" key="5">
    <source>
        <dbReference type="ARBA" id="ARBA00022777"/>
    </source>
</evidence>
<keyword evidence="11" id="KW-1133">Transmembrane helix</keyword>
<keyword evidence="7" id="KW-0902">Two-component regulatory system</keyword>
<dbReference type="SUPFAM" id="SSF58104">
    <property type="entry name" value="Methyl-accepting chemotaxis protein (MCP) signaling domain"/>
    <property type="match status" value="1"/>
</dbReference>
<evidence type="ECO:0000256" key="4">
    <source>
        <dbReference type="ARBA" id="ARBA00022741"/>
    </source>
</evidence>
<dbReference type="PROSITE" id="PS50111">
    <property type="entry name" value="CHEMOTAXIS_TRANSDUC_2"/>
    <property type="match status" value="1"/>
</dbReference>
<evidence type="ECO:0000256" key="2">
    <source>
        <dbReference type="ARBA" id="ARBA00022553"/>
    </source>
</evidence>
<feature type="domain" description="PAC" evidence="13">
    <location>
        <begin position="483"/>
        <end position="537"/>
    </location>
</feature>